<sequence>MQSKAPSSKLDERENGEATDWCSLAIASVISLFTAIQFTIYFSSLWPYLLQLDPNATESFFGWITAVYSLGQAVMCVVFGYWQNRIKQCRIPILAGLVLMFTGNFIYLLCEVSPYSPKWIMFISRSVTGLGAGMVTVLRTYAVIASTESDRSRSISLSSGSFALGLTIGPAIQIIFSPVGYPGIKLIGGLSFDMYTAPAFMGLLVNLICFILVIFLFRESNVGLQKQAPMENDEHLRFFALPKYDRLALMICILTRFAQMFVITNIETLGAPISMTIFGWNKQETVKYNSLMHGGFGFIGFSIYAISVYYDIGKMINHRIGACVGMLGLVAFHLLTFPWWGLPGSIPYQQEFITINGSMVPNPDPVGCRPSFEWCATTPPTSPILFVITYILIVGTSFSIINVSMNTVFSTVIGPRSQGTMQGVLLLSGSVARMCGPIFVANLFTEYGPRPAWGMEIAFAGVCALLWIIFYKRMVPLKLPKSFSAGEMFRNKHGMVYKF</sequence>
<evidence type="ECO:0000256" key="4">
    <source>
        <dbReference type="ARBA" id="ARBA00022989"/>
    </source>
</evidence>
<feature type="transmembrane region" description="Helical" evidence="6">
    <location>
        <begin position="154"/>
        <end position="176"/>
    </location>
</feature>
<feature type="transmembrane region" description="Helical" evidence="6">
    <location>
        <begin position="247"/>
        <end position="271"/>
    </location>
</feature>
<evidence type="ECO:0000256" key="1">
    <source>
        <dbReference type="ARBA" id="ARBA00004127"/>
    </source>
</evidence>
<reference evidence="8" key="1">
    <citation type="submission" date="2020-12" db="UniProtKB">
        <authorList>
            <consortium name="WormBaseParasite"/>
        </authorList>
    </citation>
    <scope>IDENTIFICATION</scope>
    <source>
        <strain evidence="8">MHco3</strain>
    </source>
</reference>
<feature type="transmembrane region" description="Helical" evidence="6">
    <location>
        <begin position="21"/>
        <end position="40"/>
    </location>
</feature>
<dbReference type="GO" id="GO:0005765">
    <property type="term" value="C:lysosomal membrane"/>
    <property type="evidence" value="ECO:0007669"/>
    <property type="project" value="TreeGrafter"/>
</dbReference>
<keyword evidence="4 6" id="KW-1133">Transmembrane helix</keyword>
<dbReference type="GO" id="GO:0012505">
    <property type="term" value="C:endomembrane system"/>
    <property type="evidence" value="ECO:0007669"/>
    <property type="project" value="UniProtKB-SubCell"/>
</dbReference>
<feature type="transmembrane region" description="Helical" evidence="6">
    <location>
        <begin position="384"/>
        <end position="403"/>
    </location>
</feature>
<protein>
    <submittedName>
        <fullName evidence="8">MFS domain-containing protein</fullName>
    </submittedName>
</protein>
<dbReference type="InterPro" id="IPR051068">
    <property type="entry name" value="MFS_Domain-Containing_Protein"/>
</dbReference>
<dbReference type="PANTHER" id="PTHR23510">
    <property type="entry name" value="INNER MEMBRANE TRANSPORT PROTEIN YAJR"/>
    <property type="match status" value="1"/>
</dbReference>
<dbReference type="PANTHER" id="PTHR23510:SF3">
    <property type="entry name" value="MAJOR FACILITATOR SUPERFAMILY DOMAIN-CONTAINING PROTEIN 8"/>
    <property type="match status" value="1"/>
</dbReference>
<dbReference type="Pfam" id="PF07690">
    <property type="entry name" value="MFS_1"/>
    <property type="match status" value="1"/>
</dbReference>
<dbReference type="OMA" id="WINVIMG"/>
<dbReference type="Gene3D" id="1.20.1250.20">
    <property type="entry name" value="MFS general substrate transporter like domains"/>
    <property type="match status" value="1"/>
</dbReference>
<name>A0A7I5EEY5_HAECO</name>
<organism evidence="7 8">
    <name type="scientific">Haemonchus contortus</name>
    <name type="common">Barber pole worm</name>
    <dbReference type="NCBI Taxonomy" id="6289"/>
    <lineage>
        <taxon>Eukaryota</taxon>
        <taxon>Metazoa</taxon>
        <taxon>Ecdysozoa</taxon>
        <taxon>Nematoda</taxon>
        <taxon>Chromadorea</taxon>
        <taxon>Rhabditida</taxon>
        <taxon>Rhabditina</taxon>
        <taxon>Rhabditomorpha</taxon>
        <taxon>Strongyloidea</taxon>
        <taxon>Trichostrongylidae</taxon>
        <taxon>Haemonchus</taxon>
    </lineage>
</organism>
<keyword evidence="3 6" id="KW-0812">Transmembrane</keyword>
<proteinExistence type="predicted"/>
<keyword evidence="7" id="KW-1185">Reference proteome</keyword>
<evidence type="ECO:0000313" key="8">
    <source>
        <dbReference type="WBParaSite" id="HCON_00189150-00001"/>
    </source>
</evidence>
<dbReference type="OrthoDB" id="370281at2759"/>
<evidence type="ECO:0000256" key="2">
    <source>
        <dbReference type="ARBA" id="ARBA00022448"/>
    </source>
</evidence>
<dbReference type="GO" id="GO:0022857">
    <property type="term" value="F:transmembrane transporter activity"/>
    <property type="evidence" value="ECO:0007669"/>
    <property type="project" value="InterPro"/>
</dbReference>
<feature type="transmembrane region" description="Helical" evidence="6">
    <location>
        <begin position="322"/>
        <end position="342"/>
    </location>
</feature>
<dbReference type="CDD" id="cd17326">
    <property type="entry name" value="MFS_MFSD8"/>
    <property type="match status" value="1"/>
</dbReference>
<keyword evidence="2" id="KW-0813">Transport</keyword>
<feature type="transmembrane region" description="Helical" evidence="6">
    <location>
        <begin position="196"/>
        <end position="217"/>
    </location>
</feature>
<evidence type="ECO:0000256" key="3">
    <source>
        <dbReference type="ARBA" id="ARBA00022692"/>
    </source>
</evidence>
<comment type="subcellular location">
    <subcellularLocation>
        <location evidence="1">Endomembrane system</location>
        <topology evidence="1">Multi-pass membrane protein</topology>
    </subcellularLocation>
</comment>
<evidence type="ECO:0000256" key="5">
    <source>
        <dbReference type="ARBA" id="ARBA00023136"/>
    </source>
</evidence>
<dbReference type="InterPro" id="IPR036259">
    <property type="entry name" value="MFS_trans_sf"/>
</dbReference>
<dbReference type="SUPFAM" id="SSF103473">
    <property type="entry name" value="MFS general substrate transporter"/>
    <property type="match status" value="1"/>
</dbReference>
<evidence type="ECO:0000256" key="6">
    <source>
        <dbReference type="SAM" id="Phobius"/>
    </source>
</evidence>
<feature type="transmembrane region" description="Helical" evidence="6">
    <location>
        <begin position="451"/>
        <end position="471"/>
    </location>
</feature>
<feature type="transmembrane region" description="Helical" evidence="6">
    <location>
        <begin position="60"/>
        <end position="82"/>
    </location>
</feature>
<dbReference type="Proteomes" id="UP000025227">
    <property type="component" value="Unplaced"/>
</dbReference>
<feature type="transmembrane region" description="Helical" evidence="6">
    <location>
        <begin position="291"/>
        <end position="310"/>
    </location>
</feature>
<feature type="transmembrane region" description="Helical" evidence="6">
    <location>
        <begin position="89"/>
        <end position="107"/>
    </location>
</feature>
<feature type="transmembrane region" description="Helical" evidence="6">
    <location>
        <begin position="424"/>
        <end position="445"/>
    </location>
</feature>
<dbReference type="AlphaFoldDB" id="A0A7I5EEY5"/>
<evidence type="ECO:0000313" key="7">
    <source>
        <dbReference type="Proteomes" id="UP000025227"/>
    </source>
</evidence>
<keyword evidence="5 6" id="KW-0472">Membrane</keyword>
<accession>A0A7I5EEY5</accession>
<dbReference type="WBParaSite" id="HCON_00189150-00001">
    <property type="protein sequence ID" value="HCON_00189150-00001"/>
    <property type="gene ID" value="HCON_00189150"/>
</dbReference>
<feature type="transmembrane region" description="Helical" evidence="6">
    <location>
        <begin position="119"/>
        <end position="142"/>
    </location>
</feature>
<dbReference type="InterPro" id="IPR011701">
    <property type="entry name" value="MFS"/>
</dbReference>